<proteinExistence type="predicted"/>
<evidence type="ECO:0008006" key="8">
    <source>
        <dbReference type="Google" id="ProtNLM"/>
    </source>
</evidence>
<dbReference type="EMBL" id="JAAAUY010000287">
    <property type="protein sequence ID" value="KAF9332018.1"/>
    <property type="molecule type" value="Genomic_DNA"/>
</dbReference>
<dbReference type="PANTHER" id="PTHR43461:SF1">
    <property type="entry name" value="TRANSMEMBRANE PROTEIN 256"/>
    <property type="match status" value="1"/>
</dbReference>
<keyword evidence="7" id="KW-1185">Reference proteome</keyword>
<evidence type="ECO:0000313" key="6">
    <source>
        <dbReference type="EMBL" id="KAF9332018.1"/>
    </source>
</evidence>
<dbReference type="AlphaFoldDB" id="A0A9P5SKU2"/>
<evidence type="ECO:0000313" key="7">
    <source>
        <dbReference type="Proteomes" id="UP000696485"/>
    </source>
</evidence>
<comment type="caution">
    <text evidence="6">The sequence shown here is derived from an EMBL/GenBank/DDBJ whole genome shotgun (WGS) entry which is preliminary data.</text>
</comment>
<dbReference type="Pfam" id="PF04241">
    <property type="entry name" value="DUF423"/>
    <property type="match status" value="1"/>
</dbReference>
<reference evidence="6" key="1">
    <citation type="journal article" date="2020" name="Fungal Divers.">
        <title>Resolving the Mortierellaceae phylogeny through synthesis of multi-gene phylogenetics and phylogenomics.</title>
        <authorList>
            <person name="Vandepol N."/>
            <person name="Liber J."/>
            <person name="Desiro A."/>
            <person name="Na H."/>
            <person name="Kennedy M."/>
            <person name="Barry K."/>
            <person name="Grigoriev I.V."/>
            <person name="Miller A.N."/>
            <person name="O'Donnell K."/>
            <person name="Stajich J.E."/>
            <person name="Bonito G."/>
        </authorList>
    </citation>
    <scope>NUCLEOTIDE SEQUENCE</scope>
    <source>
        <strain evidence="6">NVP1</strain>
    </source>
</reference>
<protein>
    <recommendedName>
        <fullName evidence="8">DUF423-domain-containing protein</fullName>
    </recommendedName>
</protein>
<evidence type="ECO:0000256" key="1">
    <source>
        <dbReference type="ARBA" id="ARBA00004141"/>
    </source>
</evidence>
<gene>
    <name evidence="6" type="ORF">BG006_005111</name>
</gene>
<accession>A0A9P5SKU2</accession>
<evidence type="ECO:0000256" key="2">
    <source>
        <dbReference type="ARBA" id="ARBA00022692"/>
    </source>
</evidence>
<dbReference type="GO" id="GO:0016020">
    <property type="term" value="C:membrane"/>
    <property type="evidence" value="ECO:0007669"/>
    <property type="project" value="UniProtKB-SubCell"/>
</dbReference>
<feature type="transmembrane region" description="Helical" evidence="5">
    <location>
        <begin position="72"/>
        <end position="92"/>
    </location>
</feature>
<sequence>MSSSFYLRAASLVGGLGVMAAAYGAHGLEKRVSGDAGKLKSWNSATNIQMIHAVALLAISQSPALMARSTRFAAPLILLGTIGFSGSIQLLILDETKTLPRKVLGPTTPLGGLLLMAGWFSLLL</sequence>
<organism evidence="6 7">
    <name type="scientific">Podila minutissima</name>
    <dbReference type="NCBI Taxonomy" id="64525"/>
    <lineage>
        <taxon>Eukaryota</taxon>
        <taxon>Fungi</taxon>
        <taxon>Fungi incertae sedis</taxon>
        <taxon>Mucoromycota</taxon>
        <taxon>Mortierellomycotina</taxon>
        <taxon>Mortierellomycetes</taxon>
        <taxon>Mortierellales</taxon>
        <taxon>Mortierellaceae</taxon>
        <taxon>Podila</taxon>
    </lineage>
</organism>
<feature type="transmembrane region" description="Helical" evidence="5">
    <location>
        <begin position="48"/>
        <end position="65"/>
    </location>
</feature>
<dbReference type="Proteomes" id="UP000696485">
    <property type="component" value="Unassembled WGS sequence"/>
</dbReference>
<dbReference type="InterPro" id="IPR006696">
    <property type="entry name" value="DUF423"/>
</dbReference>
<keyword evidence="2 5" id="KW-0812">Transmembrane</keyword>
<feature type="transmembrane region" description="Helical" evidence="5">
    <location>
        <begin position="104"/>
        <end position="123"/>
    </location>
</feature>
<evidence type="ECO:0000256" key="4">
    <source>
        <dbReference type="ARBA" id="ARBA00023136"/>
    </source>
</evidence>
<evidence type="ECO:0000256" key="5">
    <source>
        <dbReference type="SAM" id="Phobius"/>
    </source>
</evidence>
<keyword evidence="3 5" id="KW-1133">Transmembrane helix</keyword>
<keyword evidence="4 5" id="KW-0472">Membrane</keyword>
<dbReference type="PANTHER" id="PTHR43461">
    <property type="entry name" value="TRANSMEMBRANE PROTEIN 256"/>
    <property type="match status" value="1"/>
</dbReference>
<evidence type="ECO:0000256" key="3">
    <source>
        <dbReference type="ARBA" id="ARBA00022989"/>
    </source>
</evidence>
<comment type="subcellular location">
    <subcellularLocation>
        <location evidence="1">Membrane</location>
        <topology evidence="1">Multi-pass membrane protein</topology>
    </subcellularLocation>
</comment>
<name>A0A9P5SKU2_9FUNG</name>